<dbReference type="SMART" id="SM00342">
    <property type="entry name" value="HTH_ARAC"/>
    <property type="match status" value="1"/>
</dbReference>
<dbReference type="PROSITE" id="PS01124">
    <property type="entry name" value="HTH_ARAC_FAMILY_2"/>
    <property type="match status" value="1"/>
</dbReference>
<reference evidence="5 6" key="1">
    <citation type="submission" date="2019-09" db="EMBL/GenBank/DDBJ databases">
        <authorList>
            <person name="Cao W.R."/>
        </authorList>
    </citation>
    <scope>NUCLEOTIDE SEQUENCE [LARGE SCALE GENOMIC DNA]</scope>
    <source>
        <strain evidence="6">a4</strain>
    </source>
</reference>
<protein>
    <submittedName>
        <fullName evidence="5">AraC family transcriptional regulator</fullName>
    </submittedName>
</protein>
<dbReference type="AlphaFoldDB" id="A0A7J5ASZ3"/>
<dbReference type="InterPro" id="IPR009057">
    <property type="entry name" value="Homeodomain-like_sf"/>
</dbReference>
<evidence type="ECO:0000313" key="6">
    <source>
        <dbReference type="Proteomes" id="UP000467305"/>
    </source>
</evidence>
<dbReference type="Gene3D" id="1.10.10.60">
    <property type="entry name" value="Homeodomain-like"/>
    <property type="match status" value="1"/>
</dbReference>
<dbReference type="GO" id="GO:0003700">
    <property type="term" value="F:DNA-binding transcription factor activity"/>
    <property type="evidence" value="ECO:0007669"/>
    <property type="project" value="InterPro"/>
</dbReference>
<keyword evidence="3" id="KW-0804">Transcription</keyword>
<comment type="caution">
    <text evidence="5">The sequence shown here is derived from an EMBL/GenBank/DDBJ whole genome shotgun (WGS) entry which is preliminary data.</text>
</comment>
<organism evidence="5 6">
    <name type="scientific">Tenacibaculum aiptasiae</name>
    <dbReference type="NCBI Taxonomy" id="426481"/>
    <lineage>
        <taxon>Bacteria</taxon>
        <taxon>Pseudomonadati</taxon>
        <taxon>Bacteroidota</taxon>
        <taxon>Flavobacteriia</taxon>
        <taxon>Flavobacteriales</taxon>
        <taxon>Flavobacteriaceae</taxon>
        <taxon>Tenacibaculum</taxon>
    </lineage>
</organism>
<dbReference type="PANTHER" id="PTHR43280">
    <property type="entry name" value="ARAC-FAMILY TRANSCRIPTIONAL REGULATOR"/>
    <property type="match status" value="1"/>
</dbReference>
<dbReference type="SUPFAM" id="SSF46689">
    <property type="entry name" value="Homeodomain-like"/>
    <property type="match status" value="1"/>
</dbReference>
<keyword evidence="2" id="KW-0238">DNA-binding</keyword>
<proteinExistence type="predicted"/>
<dbReference type="OrthoDB" id="1096411at2"/>
<accession>A0A7J5ASZ3</accession>
<dbReference type="EMBL" id="WAAU01000003">
    <property type="protein sequence ID" value="KAB1160763.1"/>
    <property type="molecule type" value="Genomic_DNA"/>
</dbReference>
<dbReference type="Pfam" id="PF12833">
    <property type="entry name" value="HTH_18"/>
    <property type="match status" value="1"/>
</dbReference>
<gene>
    <name evidence="5" type="ORF">F7018_02495</name>
</gene>
<evidence type="ECO:0000256" key="3">
    <source>
        <dbReference type="ARBA" id="ARBA00023163"/>
    </source>
</evidence>
<dbReference type="RefSeq" id="WP_150898392.1">
    <property type="nucleotide sequence ID" value="NZ_WAAU01000003.1"/>
</dbReference>
<evidence type="ECO:0000313" key="5">
    <source>
        <dbReference type="EMBL" id="KAB1160763.1"/>
    </source>
</evidence>
<dbReference type="GO" id="GO:0043565">
    <property type="term" value="F:sequence-specific DNA binding"/>
    <property type="evidence" value="ECO:0007669"/>
    <property type="project" value="InterPro"/>
</dbReference>
<dbReference type="PANTHER" id="PTHR43280:SF32">
    <property type="entry name" value="TRANSCRIPTIONAL REGULATORY PROTEIN"/>
    <property type="match status" value="1"/>
</dbReference>
<sequence length="292" mass="34337">MIKELPNLSFQSKSPEIEGVEIITLESIEKQKNSLDHLPEKPHQLEFYQLAFYTEANTEHLVDFVWHEVRKNSIIYVSKGQVNAFKFQGNVKGFLILFTEEYFKNQLSNIPQDTAIRLLTPQLFSSQIQIPESSNIPKYIELLFNEFYKTSEVFNRKHIIDSLFNIIFSKVEEVKRNHTNYIKESDKLTLFLSFQTILKKDFTLSRNAVYYAEKLNITYKHLNVVCKEIISKTAKEYIDDFIILEAKRNLVNSTIKSTELAYQMGFEESTNFVKYFKKHTGLTPNIFKRNNL</sequence>
<evidence type="ECO:0000256" key="1">
    <source>
        <dbReference type="ARBA" id="ARBA00023015"/>
    </source>
</evidence>
<name>A0A7J5ASZ3_9FLAO</name>
<keyword evidence="6" id="KW-1185">Reference proteome</keyword>
<feature type="domain" description="HTH araC/xylS-type" evidence="4">
    <location>
        <begin position="192"/>
        <end position="290"/>
    </location>
</feature>
<evidence type="ECO:0000256" key="2">
    <source>
        <dbReference type="ARBA" id="ARBA00023125"/>
    </source>
</evidence>
<dbReference type="InterPro" id="IPR018060">
    <property type="entry name" value="HTH_AraC"/>
</dbReference>
<dbReference type="Proteomes" id="UP000467305">
    <property type="component" value="Unassembled WGS sequence"/>
</dbReference>
<evidence type="ECO:0000259" key="4">
    <source>
        <dbReference type="PROSITE" id="PS01124"/>
    </source>
</evidence>
<keyword evidence="1" id="KW-0805">Transcription regulation</keyword>